<dbReference type="RefSeq" id="WP_202963329.1">
    <property type="nucleotide sequence ID" value="NZ_BBNS01000029.1"/>
</dbReference>
<comment type="caution">
    <text evidence="1">The sequence shown here is derived from an EMBL/GenBank/DDBJ whole genome shotgun (WGS) entry which is preliminary data.</text>
</comment>
<dbReference type="EMBL" id="BBNS01000029">
    <property type="protein sequence ID" value="GAL72685.1"/>
    <property type="molecule type" value="Genomic_DNA"/>
</dbReference>
<organism evidence="1 2">
    <name type="scientific">Jejuia pallidilutea</name>
    <dbReference type="NCBI Taxonomy" id="504487"/>
    <lineage>
        <taxon>Bacteria</taxon>
        <taxon>Pseudomonadati</taxon>
        <taxon>Bacteroidota</taxon>
        <taxon>Flavobacteriia</taxon>
        <taxon>Flavobacteriales</taxon>
        <taxon>Flavobacteriaceae</taxon>
        <taxon>Jejuia</taxon>
    </lineage>
</organism>
<dbReference type="AlphaFoldDB" id="A0A090W6N8"/>
<dbReference type="InterPro" id="IPR017850">
    <property type="entry name" value="Alkaline_phosphatase_core_sf"/>
</dbReference>
<evidence type="ECO:0000313" key="2">
    <source>
        <dbReference type="Proteomes" id="UP000029646"/>
    </source>
</evidence>
<reference evidence="1 2" key="1">
    <citation type="journal article" date="2014" name="Genome Announc.">
        <title>Draft Genome Sequence of Marine Flavobacterium Jejuia pallidilutea Strain 11shimoA1 and Pigmentation Mutants.</title>
        <authorList>
            <person name="Takatani N."/>
            <person name="Nakanishi M."/>
            <person name="Meirelles P."/>
            <person name="Mino S."/>
            <person name="Suda W."/>
            <person name="Oshima K."/>
            <person name="Hattori M."/>
            <person name="Ohkuma M."/>
            <person name="Hosokawa M."/>
            <person name="Miyashita K."/>
            <person name="Thompson F.L."/>
            <person name="Niwa A."/>
            <person name="Sawabe T."/>
            <person name="Sawabe T."/>
        </authorList>
    </citation>
    <scope>NUCLEOTIDE SEQUENCE [LARGE SCALE GENOMIC DNA]</scope>
    <source>
        <strain evidence="2">JCM19302</strain>
    </source>
</reference>
<dbReference type="Gene3D" id="3.40.720.10">
    <property type="entry name" value="Alkaline Phosphatase, subunit A"/>
    <property type="match status" value="1"/>
</dbReference>
<sequence>MNNHAVKVNGYRYIRYEDGTEELYDHNSDPNEWTNEANNPKYKNKIEELKKLLPQVNSKWDSESNYTFQPYFVKQKSRVSGDSEKALKK</sequence>
<name>A0A090W6N8_9FLAO</name>
<accession>A0A090W6N8</accession>
<dbReference type="SUPFAM" id="SSF53649">
    <property type="entry name" value="Alkaline phosphatase-like"/>
    <property type="match status" value="1"/>
</dbReference>
<proteinExistence type="predicted"/>
<gene>
    <name evidence="1" type="ORF">JCM19302_2345</name>
</gene>
<protein>
    <submittedName>
        <fullName evidence="1">Putative sulfatase</fullName>
    </submittedName>
</protein>
<dbReference type="Proteomes" id="UP000029646">
    <property type="component" value="Unassembled WGS sequence"/>
</dbReference>
<evidence type="ECO:0000313" key="1">
    <source>
        <dbReference type="EMBL" id="GAL72685.1"/>
    </source>
</evidence>